<evidence type="ECO:0000256" key="1">
    <source>
        <dbReference type="ARBA" id="ARBA00004251"/>
    </source>
</evidence>
<evidence type="ECO:0000256" key="13">
    <source>
        <dbReference type="ARBA" id="ARBA00023136"/>
    </source>
</evidence>
<name>L5K1U9_PTEAL</name>
<feature type="compositionally biased region" description="Low complexity" evidence="16">
    <location>
        <begin position="111"/>
        <end position="121"/>
    </location>
</feature>
<keyword evidence="3" id="KW-1003">Cell membrane</keyword>
<dbReference type="PRINTS" id="PR00205">
    <property type="entry name" value="CADHERIN"/>
</dbReference>
<evidence type="ECO:0000259" key="18">
    <source>
        <dbReference type="PROSITE" id="PS50268"/>
    </source>
</evidence>
<dbReference type="Pfam" id="PF00028">
    <property type="entry name" value="Cadherin"/>
    <property type="match status" value="3"/>
</dbReference>
<keyword evidence="4" id="KW-0165">Cleavage on pair of basic residues</keyword>
<evidence type="ECO:0000256" key="2">
    <source>
        <dbReference type="ARBA" id="ARBA00004568"/>
    </source>
</evidence>
<keyword evidence="10" id="KW-0130">Cell adhesion</keyword>
<dbReference type="FunFam" id="4.10.900.10:FF:000003">
    <property type="entry name" value="Desmoglein 1"/>
    <property type="match status" value="1"/>
</dbReference>
<dbReference type="InterPro" id="IPR002126">
    <property type="entry name" value="Cadherin-like_dom"/>
</dbReference>
<feature type="domain" description="Cadherin" evidence="18">
    <location>
        <begin position="465"/>
        <end position="585"/>
    </location>
</feature>
<dbReference type="GO" id="GO:0007156">
    <property type="term" value="P:homophilic cell adhesion via plasma membrane adhesion molecules"/>
    <property type="evidence" value="ECO:0007669"/>
    <property type="project" value="InterPro"/>
</dbReference>
<dbReference type="PROSITE" id="PS00232">
    <property type="entry name" value="CADHERIN_1"/>
    <property type="match status" value="3"/>
</dbReference>
<evidence type="ECO:0000256" key="4">
    <source>
        <dbReference type="ARBA" id="ARBA00022685"/>
    </source>
</evidence>
<keyword evidence="20" id="KW-1185">Reference proteome</keyword>
<dbReference type="CDD" id="cd11304">
    <property type="entry name" value="Cadherin_repeat"/>
    <property type="match status" value="4"/>
</dbReference>
<feature type="domain" description="Cadherin" evidence="18">
    <location>
        <begin position="352"/>
        <end position="464"/>
    </location>
</feature>
<dbReference type="Gene3D" id="4.10.900.10">
    <property type="entry name" value="TCF3-CBD (Catenin binding domain)"/>
    <property type="match status" value="1"/>
</dbReference>
<feature type="transmembrane region" description="Helical" evidence="17">
    <location>
        <begin position="799"/>
        <end position="825"/>
    </location>
</feature>
<dbReference type="PANTHER" id="PTHR24025:SF1">
    <property type="entry name" value="DESMOGLEIN-2"/>
    <property type="match status" value="1"/>
</dbReference>
<evidence type="ECO:0000313" key="20">
    <source>
        <dbReference type="Proteomes" id="UP000010552"/>
    </source>
</evidence>
<dbReference type="PROSITE" id="PS50268">
    <property type="entry name" value="CADHERIN_2"/>
    <property type="match status" value="4"/>
</dbReference>
<dbReference type="EMBL" id="KB031041">
    <property type="protein sequence ID" value="ELK05679.1"/>
    <property type="molecule type" value="Genomic_DNA"/>
</dbReference>
<evidence type="ECO:0000256" key="15">
    <source>
        <dbReference type="PROSITE-ProRule" id="PRU00043"/>
    </source>
</evidence>
<feature type="region of interest" description="Disordered" evidence="16">
    <location>
        <begin position="100"/>
        <end position="135"/>
    </location>
</feature>
<evidence type="ECO:0000256" key="6">
    <source>
        <dbReference type="ARBA" id="ARBA00022723"/>
    </source>
</evidence>
<dbReference type="PRINTS" id="PR01819">
    <property type="entry name" value="DESMOGLEIN"/>
</dbReference>
<dbReference type="FunFam" id="2.60.40.60:FF:000074">
    <property type="entry name" value="Desmoglein 4"/>
    <property type="match status" value="1"/>
</dbReference>
<dbReference type="InterPro" id="IPR050971">
    <property type="entry name" value="Cadherin-domain_protein"/>
</dbReference>
<evidence type="ECO:0000256" key="10">
    <source>
        <dbReference type="ARBA" id="ARBA00022889"/>
    </source>
</evidence>
<dbReference type="Gene3D" id="2.60.40.60">
    <property type="entry name" value="Cadherins"/>
    <property type="match status" value="5"/>
</dbReference>
<dbReference type="InterPro" id="IPR009122">
    <property type="entry name" value="Desmosomal_cadherin"/>
</dbReference>
<feature type="domain" description="Cadherin" evidence="18">
    <location>
        <begin position="262"/>
        <end position="351"/>
    </location>
</feature>
<feature type="compositionally biased region" description="Gly residues" evidence="16">
    <location>
        <begin position="192"/>
        <end position="204"/>
    </location>
</feature>
<dbReference type="FunFam" id="2.60.40.60:FF:000083">
    <property type="entry name" value="Desmoglein 1"/>
    <property type="match status" value="1"/>
</dbReference>
<evidence type="ECO:0000313" key="19">
    <source>
        <dbReference type="EMBL" id="ELK05679.1"/>
    </source>
</evidence>
<keyword evidence="6" id="KW-0479">Metal-binding</keyword>
<accession>L5K1U9</accession>
<gene>
    <name evidence="19" type="ORF">PAL_GLEAN10023131</name>
</gene>
<dbReference type="FunFam" id="2.60.40.60:FF:000011">
    <property type="entry name" value="Cadherin 1"/>
    <property type="match status" value="1"/>
</dbReference>
<evidence type="ECO:0000256" key="8">
    <source>
        <dbReference type="ARBA" id="ARBA00022737"/>
    </source>
</evidence>
<keyword evidence="8" id="KW-0677">Repeat</keyword>
<dbReference type="InterPro" id="IPR015919">
    <property type="entry name" value="Cadherin-like_sf"/>
</dbReference>
<evidence type="ECO:0000256" key="9">
    <source>
        <dbReference type="ARBA" id="ARBA00022837"/>
    </source>
</evidence>
<organism evidence="19 20">
    <name type="scientific">Pteropus alecto</name>
    <name type="common">Black flying fox</name>
    <dbReference type="NCBI Taxonomy" id="9402"/>
    <lineage>
        <taxon>Eukaryota</taxon>
        <taxon>Metazoa</taxon>
        <taxon>Chordata</taxon>
        <taxon>Craniata</taxon>
        <taxon>Vertebrata</taxon>
        <taxon>Euteleostomi</taxon>
        <taxon>Mammalia</taxon>
        <taxon>Eutheria</taxon>
        <taxon>Laurasiatheria</taxon>
        <taxon>Chiroptera</taxon>
        <taxon>Yinpterochiroptera</taxon>
        <taxon>Pteropodoidea</taxon>
        <taxon>Pteropodidae</taxon>
        <taxon>Pteropodinae</taxon>
        <taxon>Pteropus</taxon>
    </lineage>
</organism>
<proteinExistence type="predicted"/>
<keyword evidence="9 15" id="KW-0106">Calcium</keyword>
<dbReference type="PANTHER" id="PTHR24025">
    <property type="entry name" value="DESMOGLEIN FAMILY MEMBER"/>
    <property type="match status" value="1"/>
</dbReference>
<dbReference type="FunFam" id="2.60.40.60:FF:000031">
    <property type="entry name" value="Cadherin 3"/>
    <property type="match status" value="1"/>
</dbReference>
<dbReference type="SUPFAM" id="SSF49313">
    <property type="entry name" value="Cadherin-like"/>
    <property type="match status" value="5"/>
</dbReference>
<evidence type="ECO:0000256" key="3">
    <source>
        <dbReference type="ARBA" id="ARBA00022475"/>
    </source>
</evidence>
<dbReference type="FunCoup" id="L5K1U9">
    <property type="interactions" value="262"/>
</dbReference>
<dbReference type="InterPro" id="IPR020894">
    <property type="entry name" value="Cadherin_CS"/>
</dbReference>
<dbReference type="GO" id="GO:0005509">
    <property type="term" value="F:calcium ion binding"/>
    <property type="evidence" value="ECO:0007669"/>
    <property type="project" value="UniProtKB-UniRule"/>
</dbReference>
<dbReference type="FunFam" id="2.60.40.60:FF:000068">
    <property type="entry name" value="Desmoglein 1"/>
    <property type="match status" value="1"/>
</dbReference>
<dbReference type="InterPro" id="IPR027397">
    <property type="entry name" value="Catenin-bd_sf"/>
</dbReference>
<keyword evidence="5 17" id="KW-0812">Transmembrane</keyword>
<evidence type="ECO:0000256" key="12">
    <source>
        <dbReference type="ARBA" id="ARBA00022989"/>
    </source>
</evidence>
<evidence type="ECO:0000256" key="16">
    <source>
        <dbReference type="SAM" id="MobiDB-lite"/>
    </source>
</evidence>
<evidence type="ECO:0000256" key="14">
    <source>
        <dbReference type="ARBA" id="ARBA00023180"/>
    </source>
</evidence>
<dbReference type="GO" id="GO:0005886">
    <property type="term" value="C:plasma membrane"/>
    <property type="evidence" value="ECO:0007669"/>
    <property type="project" value="UniProtKB-SubCell"/>
</dbReference>
<keyword evidence="13 17" id="KW-0472">Membrane</keyword>
<keyword evidence="7" id="KW-0732">Signal</keyword>
<dbReference type="SMART" id="SM00112">
    <property type="entry name" value="CA"/>
    <property type="match status" value="4"/>
</dbReference>
<dbReference type="eggNOG" id="KOG3594">
    <property type="taxonomic scope" value="Eukaryota"/>
</dbReference>
<evidence type="ECO:0000256" key="5">
    <source>
        <dbReference type="ARBA" id="ARBA00022692"/>
    </source>
</evidence>
<dbReference type="Proteomes" id="UP000010552">
    <property type="component" value="Unassembled WGS sequence"/>
</dbReference>
<sequence>MKGASGRGEKSSQLPPPEILLQNLSCSEDTGFRVTRLSSRHLTSGPHARVQSYGPIGDRAPPQPGQLAGHRRSLLERARYAIWPSPTLWPRASLLPATLLGGGDWEKEDGGPATQGPQPGTSRSQVRIRQRAGVTKRLPPQRIPHLHFPVAATPGTAPRGRATRAPQGEAGTLGRSRMRAPGDLAEGTAWNGTGGRRVGRGGGEGAMARRVESALLLLLVLNARNENKLLPKHTHLVRQKRAWITAPAALREGEDLSKKNPIAKIHSDIAEERGIKITYKYAGKGITEPPFGVFVFNKDTGELNVTSILDREETPFFLLIGYALDEQGNNLEKPLELRIKVLDINDNEPVFTQDVFAGSVEELSAAHTLVMKITATDADEPNTLNSKISYRIVSQEPPYPPVFYLNKDTGELYTTSITLDREEHSSYALTVEARDGNGQITDKPVKQAQVQIRILDVNDNIPVVENEMYEGTVEENQANVEVMRIKVFDADEIGSDNWLANFTFVSGNERGYFRIETDTQTNEGIMTLLKELDYEEMKHLDLSIIVTNKAPFHKSIKSKYKPTFIPIKVKVKNVKEGIYFKSSTISVRIRESMDISSQSQIIGKFQAFDEDTGQLAHVKYSKLEDIDGWVSVNSATSEIKLVKIPDFESRYVQNGTYTIKILAISEDTPRKTITGTVVITVEDINDNCPTLVNPVQNICDDQQYVNVTAEDLDGYPNSDPFTFVIVDKPTGMAKKWKVVHKESTSVLLQQNEQKLGRSEIQFLISDNQGFSCPEKQILTLTVCKCLDGSGCVEALYDSYVGLGPAAIALIIFAFLLLLLVPLLLLMCHCGESAKSFAPIPGTIEMLHPWNNEGAPPEDKLVPSLLATDHRDSEAVSSGVGGMTVKETTMKGNSSASFTKVLHEMSEMDRRWEEHRSLLSGGATQVAGTTGAITGSETMRTTRATGASRDMAGARAAAVAVNEEFLRSYFTEKAASYTEEDDNHIAKDCLLVYSQEETESLHGSIGCCSFIEGELDDCFLDDLEFKFKTLAEVCLGQKIDMDMEIEQRSKPLRETSLEAASHSLFEQSRLNLENAYSSGSFQVPKPSREANAEKITQETVTESSVSSKHGQKVVTPLPDPLASGNVIVTETSFATSSTMPPPSTVILGPRQPQGLIVTERIYAPASTLVDQHYANEESRSIAQYSILTPKQSATV</sequence>
<feature type="domain" description="Cadherin" evidence="18">
    <location>
        <begin position="581"/>
        <end position="691"/>
    </location>
</feature>
<feature type="region of interest" description="Disordered" evidence="16">
    <location>
        <begin position="148"/>
        <end position="204"/>
    </location>
</feature>
<comment type="subcellular location">
    <subcellularLocation>
        <location evidence="2">Cell junction</location>
        <location evidence="2">Desmosome</location>
    </subcellularLocation>
    <subcellularLocation>
        <location evidence="1">Cell membrane</location>
        <topology evidence="1">Single-pass type I membrane protein</topology>
    </subcellularLocation>
</comment>
<feature type="region of interest" description="Disordered" evidence="16">
    <location>
        <begin position="39"/>
        <end position="68"/>
    </location>
</feature>
<evidence type="ECO:0000256" key="7">
    <source>
        <dbReference type="ARBA" id="ARBA00022729"/>
    </source>
</evidence>
<evidence type="ECO:0000256" key="17">
    <source>
        <dbReference type="SAM" id="Phobius"/>
    </source>
</evidence>
<dbReference type="InParanoid" id="L5K1U9"/>
<dbReference type="STRING" id="9402.L5K1U9"/>
<dbReference type="AlphaFoldDB" id="L5K1U9"/>
<keyword evidence="12 17" id="KW-1133">Transmembrane helix</keyword>
<reference evidence="20" key="1">
    <citation type="journal article" date="2013" name="Science">
        <title>Comparative analysis of bat genomes provides insight into the evolution of flight and immunity.</title>
        <authorList>
            <person name="Zhang G."/>
            <person name="Cowled C."/>
            <person name="Shi Z."/>
            <person name="Huang Z."/>
            <person name="Bishop-Lilly K.A."/>
            <person name="Fang X."/>
            <person name="Wynne J.W."/>
            <person name="Xiong Z."/>
            <person name="Baker M.L."/>
            <person name="Zhao W."/>
            <person name="Tachedjian M."/>
            <person name="Zhu Y."/>
            <person name="Zhou P."/>
            <person name="Jiang X."/>
            <person name="Ng J."/>
            <person name="Yang L."/>
            <person name="Wu L."/>
            <person name="Xiao J."/>
            <person name="Feng Y."/>
            <person name="Chen Y."/>
            <person name="Sun X."/>
            <person name="Zhang Y."/>
            <person name="Marsh G.A."/>
            <person name="Crameri G."/>
            <person name="Broder C.C."/>
            <person name="Frey K.G."/>
            <person name="Wang L.F."/>
            <person name="Wang J."/>
        </authorList>
    </citation>
    <scope>NUCLEOTIDE SEQUENCE [LARGE SCALE GENOMIC DNA]</scope>
</reference>
<keyword evidence="14" id="KW-0325">Glycoprotein</keyword>
<protein>
    <submittedName>
        <fullName evidence="19">Desmoglein-2</fullName>
    </submittedName>
</protein>
<keyword evidence="11" id="KW-0965">Cell junction</keyword>
<evidence type="ECO:0000256" key="11">
    <source>
        <dbReference type="ARBA" id="ARBA00022949"/>
    </source>
</evidence>
<dbReference type="PRINTS" id="PR01818">
    <property type="entry name" value="DESMOCADHERN"/>
</dbReference>
<dbReference type="GO" id="GO:0030057">
    <property type="term" value="C:desmosome"/>
    <property type="evidence" value="ECO:0007669"/>
    <property type="project" value="UniProtKB-SubCell"/>
</dbReference>